<keyword evidence="1" id="KW-1133">Transmembrane helix</keyword>
<evidence type="ECO:0000313" key="3">
    <source>
        <dbReference type="Proteomes" id="UP000301475"/>
    </source>
</evidence>
<keyword evidence="1" id="KW-0472">Membrane</keyword>
<dbReference type="AlphaFoldDB" id="A0A4P8XWY3"/>
<proteinExistence type="predicted"/>
<dbReference type="PROSITE" id="PS51257">
    <property type="entry name" value="PROKAR_LIPOPROTEIN"/>
    <property type="match status" value="1"/>
</dbReference>
<evidence type="ECO:0000256" key="1">
    <source>
        <dbReference type="SAM" id="Phobius"/>
    </source>
</evidence>
<gene>
    <name evidence="2" type="ORF">E5Z56_09975</name>
</gene>
<dbReference type="RefSeq" id="WP_138157655.1">
    <property type="nucleotide sequence ID" value="NZ_CP039381.1"/>
</dbReference>
<dbReference type="KEGG" id="ruj:E5Z56_09975"/>
<keyword evidence="3" id="KW-1185">Reference proteome</keyword>
<dbReference type="OrthoDB" id="1748039at2"/>
<feature type="transmembrane region" description="Helical" evidence="1">
    <location>
        <begin position="37"/>
        <end position="58"/>
    </location>
</feature>
<reference evidence="2 3" key="1">
    <citation type="submission" date="2019-04" db="EMBL/GenBank/DDBJ databases">
        <authorList>
            <person name="Embree M."/>
            <person name="Gaffney J.R."/>
        </authorList>
    </citation>
    <scope>NUCLEOTIDE SEQUENCE [LARGE SCALE GENOMIC DNA]</scope>
    <source>
        <strain evidence="2 3">JE7A12</strain>
    </source>
</reference>
<keyword evidence="1" id="KW-0812">Transmembrane</keyword>
<dbReference type="EMBL" id="CP039381">
    <property type="protein sequence ID" value="QCT07661.1"/>
    <property type="molecule type" value="Genomic_DNA"/>
</dbReference>
<name>A0A4P8XWY3_9FIRM</name>
<protein>
    <submittedName>
        <fullName evidence="2">Uncharacterized protein</fullName>
    </submittedName>
</protein>
<dbReference type="Proteomes" id="UP000301475">
    <property type="component" value="Chromosome"/>
</dbReference>
<organism evidence="2 3">
    <name type="scientific">Ruminococcus bovis</name>
    <dbReference type="NCBI Taxonomy" id="2564099"/>
    <lineage>
        <taxon>Bacteria</taxon>
        <taxon>Bacillati</taxon>
        <taxon>Bacillota</taxon>
        <taxon>Clostridia</taxon>
        <taxon>Eubacteriales</taxon>
        <taxon>Oscillospiraceae</taxon>
        <taxon>Ruminococcus</taxon>
    </lineage>
</organism>
<accession>A0A4P8XWY3</accession>
<evidence type="ECO:0000313" key="2">
    <source>
        <dbReference type="EMBL" id="QCT07661.1"/>
    </source>
</evidence>
<sequence length="198" mass="22796">MKRFLKNSTLFIMAIVCLSPLGHLILACINAQQNHFLRLSIISLVCILVLLVFTYFYAKYSKQLRDEMPLKMKKVVLDNGKSISIPKNWSLLDNEGKLYINNENNKVAVFQSENKINFNEIFTSVNYNVEQNPLSDNFKCIEILTVEKVSNDTFKGVAKVSVDDKIRCMNYFILDDLQFFATSKVSNELLLDIVLSYE</sequence>